<evidence type="ECO:0000313" key="3">
    <source>
        <dbReference type="EMBL" id="SMX53865.1"/>
    </source>
</evidence>
<keyword evidence="4" id="KW-1185">Reference proteome</keyword>
<dbReference type="InterPro" id="IPR021994">
    <property type="entry name" value="DUF3592"/>
</dbReference>
<reference evidence="4" key="1">
    <citation type="submission" date="2017-05" db="EMBL/GenBank/DDBJ databases">
        <authorList>
            <person name="Kirkegaard R."/>
            <person name="Mcilroy J S."/>
        </authorList>
    </citation>
    <scope>NUCLEOTIDE SEQUENCE [LARGE SCALE GENOMIC DNA]</scope>
</reference>
<feature type="transmembrane region" description="Helical" evidence="1">
    <location>
        <begin position="12"/>
        <end position="31"/>
    </location>
</feature>
<keyword evidence="1" id="KW-0812">Transmembrane</keyword>
<gene>
    <name evidence="3" type="ORF">CFX1CAM_0800</name>
</gene>
<dbReference type="Proteomes" id="UP000195514">
    <property type="component" value="Chromosome I"/>
</dbReference>
<proteinExistence type="predicted"/>
<keyword evidence="1" id="KW-0472">Membrane</keyword>
<feature type="domain" description="DUF3592" evidence="2">
    <location>
        <begin position="49"/>
        <end position="135"/>
    </location>
</feature>
<accession>A0A1Y6K2G1</accession>
<dbReference type="KEGG" id="abat:CFX1CAM_0800"/>
<dbReference type="EMBL" id="LT859958">
    <property type="protein sequence ID" value="SMX53865.1"/>
    <property type="molecule type" value="Genomic_DNA"/>
</dbReference>
<feature type="transmembrane region" description="Helical" evidence="1">
    <location>
        <begin position="141"/>
        <end position="163"/>
    </location>
</feature>
<organism evidence="3 4">
    <name type="scientific">Candidatus Brevifilum fermentans</name>
    <dbReference type="NCBI Taxonomy" id="1986204"/>
    <lineage>
        <taxon>Bacteria</taxon>
        <taxon>Bacillati</taxon>
        <taxon>Chloroflexota</taxon>
        <taxon>Anaerolineae</taxon>
        <taxon>Anaerolineales</taxon>
        <taxon>Anaerolineaceae</taxon>
        <taxon>Candidatus Brevifilum</taxon>
    </lineage>
</organism>
<dbReference type="Pfam" id="PF12158">
    <property type="entry name" value="DUF3592"/>
    <property type="match status" value="1"/>
</dbReference>
<evidence type="ECO:0000313" key="4">
    <source>
        <dbReference type="Proteomes" id="UP000195514"/>
    </source>
</evidence>
<protein>
    <recommendedName>
        <fullName evidence="2">DUF3592 domain-containing protein</fullName>
    </recommendedName>
</protein>
<dbReference type="OrthoDB" id="165999at2"/>
<keyword evidence="1" id="KW-1133">Transmembrane helix</keyword>
<name>A0A1Y6K2G1_9CHLR</name>
<dbReference type="AlphaFoldDB" id="A0A1Y6K2G1"/>
<sequence>MSFSLNDSMAGPICGGLAGIALFFFSIFLFVKVTRERQKARASLNWPSVEGKITAQWVNRSEVHDEDGVHVSYIPKVVFEYTVEGLSFQGQRIAFGSEASFNSRKKAEAFLAGYPKDGAIMVYYNPEDPSDAVLSQTMRSFFGGIIGALVLFATSLFLMFQVVKGLINAFFP</sequence>
<evidence type="ECO:0000256" key="1">
    <source>
        <dbReference type="SAM" id="Phobius"/>
    </source>
</evidence>
<dbReference type="RefSeq" id="WP_087861776.1">
    <property type="nucleotide sequence ID" value="NZ_LT859958.1"/>
</dbReference>
<evidence type="ECO:0000259" key="2">
    <source>
        <dbReference type="Pfam" id="PF12158"/>
    </source>
</evidence>